<dbReference type="Gene3D" id="3.40.1190.20">
    <property type="match status" value="1"/>
</dbReference>
<dbReference type="Proteomes" id="UP000193396">
    <property type="component" value="Unassembled WGS sequence"/>
</dbReference>
<protein>
    <recommendedName>
        <fullName evidence="4">Carbohydrate kinase PfkB domain-containing protein</fullName>
    </recommendedName>
</protein>
<dbReference type="GO" id="GO:0042840">
    <property type="term" value="P:D-glucuronate catabolic process"/>
    <property type="evidence" value="ECO:0007669"/>
    <property type="project" value="TreeGrafter"/>
</dbReference>
<dbReference type="STRING" id="1293890.TALK_15340"/>
<evidence type="ECO:0000256" key="1">
    <source>
        <dbReference type="ARBA" id="ARBA00010688"/>
    </source>
</evidence>
<dbReference type="SUPFAM" id="SSF53613">
    <property type="entry name" value="Ribokinase-like"/>
    <property type="match status" value="1"/>
</dbReference>
<dbReference type="PANTHER" id="PTHR43085">
    <property type="entry name" value="HEXOKINASE FAMILY MEMBER"/>
    <property type="match status" value="1"/>
</dbReference>
<dbReference type="EMBL" id="JFKB01000010">
    <property type="protein sequence ID" value="OSQ46972.1"/>
    <property type="molecule type" value="Genomic_DNA"/>
</dbReference>
<evidence type="ECO:0000256" key="3">
    <source>
        <dbReference type="ARBA" id="ARBA00022777"/>
    </source>
</evidence>
<keyword evidence="6" id="KW-1185">Reference proteome</keyword>
<dbReference type="PANTHER" id="PTHR43085:SF15">
    <property type="entry name" value="2-DEHYDRO-3-DEOXYGLUCONOKINASE"/>
    <property type="match status" value="1"/>
</dbReference>
<dbReference type="InterPro" id="IPR050306">
    <property type="entry name" value="PfkB_Carbo_kinase"/>
</dbReference>
<evidence type="ECO:0000313" key="6">
    <source>
        <dbReference type="Proteomes" id="UP000193396"/>
    </source>
</evidence>
<comment type="similarity">
    <text evidence="1">Belongs to the carbohydrate kinase PfkB family.</text>
</comment>
<keyword evidence="2" id="KW-0808">Transferase</keyword>
<dbReference type="Pfam" id="PF00294">
    <property type="entry name" value="PfkB"/>
    <property type="match status" value="1"/>
</dbReference>
<name>A0A1Y2L9Q9_9PROT</name>
<dbReference type="InterPro" id="IPR011611">
    <property type="entry name" value="PfkB_dom"/>
</dbReference>
<dbReference type="GO" id="GO:0019698">
    <property type="term" value="P:D-galacturonate catabolic process"/>
    <property type="evidence" value="ECO:0007669"/>
    <property type="project" value="TreeGrafter"/>
</dbReference>
<dbReference type="AlphaFoldDB" id="A0A1Y2L9Q9"/>
<dbReference type="GO" id="GO:0005829">
    <property type="term" value="C:cytosol"/>
    <property type="evidence" value="ECO:0007669"/>
    <property type="project" value="TreeGrafter"/>
</dbReference>
<reference evidence="5 6" key="1">
    <citation type="submission" date="2014-03" db="EMBL/GenBank/DDBJ databases">
        <title>The draft genome sequence of Thalassospira alkalitolerans JCM 18968.</title>
        <authorList>
            <person name="Lai Q."/>
            <person name="Shao Z."/>
        </authorList>
    </citation>
    <scope>NUCLEOTIDE SEQUENCE [LARGE SCALE GENOMIC DNA]</scope>
    <source>
        <strain evidence="5 6">JCM 18968</strain>
    </source>
</reference>
<comment type="caution">
    <text evidence="5">The sequence shown here is derived from an EMBL/GenBank/DDBJ whole genome shotgun (WGS) entry which is preliminary data.</text>
</comment>
<dbReference type="CDD" id="cd01166">
    <property type="entry name" value="KdgK"/>
    <property type="match status" value="1"/>
</dbReference>
<dbReference type="GO" id="GO:0008673">
    <property type="term" value="F:2-dehydro-3-deoxygluconokinase activity"/>
    <property type="evidence" value="ECO:0007669"/>
    <property type="project" value="TreeGrafter"/>
</dbReference>
<dbReference type="GO" id="GO:0006974">
    <property type="term" value="P:DNA damage response"/>
    <property type="evidence" value="ECO:0007669"/>
    <property type="project" value="TreeGrafter"/>
</dbReference>
<evidence type="ECO:0000259" key="4">
    <source>
        <dbReference type="Pfam" id="PF00294"/>
    </source>
</evidence>
<gene>
    <name evidence="5" type="ORF">TALK_15340</name>
</gene>
<feature type="domain" description="Carbohydrate kinase PfkB" evidence="4">
    <location>
        <begin position="1"/>
        <end position="295"/>
    </location>
</feature>
<organism evidence="5 6">
    <name type="scientific">Thalassospira alkalitolerans</name>
    <dbReference type="NCBI Taxonomy" id="1293890"/>
    <lineage>
        <taxon>Bacteria</taxon>
        <taxon>Pseudomonadati</taxon>
        <taxon>Pseudomonadota</taxon>
        <taxon>Alphaproteobacteria</taxon>
        <taxon>Rhodospirillales</taxon>
        <taxon>Thalassospiraceae</taxon>
        <taxon>Thalassospira</taxon>
    </lineage>
</organism>
<sequence>MQRFVAIGECMIEMSGGALDHWKMGIAGDTLNTAWHFRNVSSSDEWQVRYVTALGDDRYSDRIVKFIADASIDHDAIQRLPGKRPGLYLIDQEKGDRVFTYWRENSAARQMADNIDELSSGLCDADVIYLSGITLAILAPDRRAALINLLTQLSKNSRIVFDPNIRPALWQDMETCKENISAVAAISNIILPSFDDESTLFGDPSPQETVHRYLELGAAEVVVKNGKHPCCYSQDGNVHALDTPPVTQVVDATGAGDSFNAAFLAKRLGGADCATAIMAGQALSARVIQCHGAMLPV</sequence>
<keyword evidence="3" id="KW-0418">Kinase</keyword>
<dbReference type="InterPro" id="IPR029056">
    <property type="entry name" value="Ribokinase-like"/>
</dbReference>
<evidence type="ECO:0000313" key="5">
    <source>
        <dbReference type="EMBL" id="OSQ46972.1"/>
    </source>
</evidence>
<proteinExistence type="inferred from homology"/>
<evidence type="ECO:0000256" key="2">
    <source>
        <dbReference type="ARBA" id="ARBA00022679"/>
    </source>
</evidence>
<accession>A0A1Y2L9Q9</accession>